<feature type="signal peptide" evidence="6">
    <location>
        <begin position="1"/>
        <end position="19"/>
    </location>
</feature>
<dbReference type="Pfam" id="PF16403">
    <property type="entry name" value="Bact_surface_Ig-like"/>
    <property type="match status" value="1"/>
</dbReference>
<dbReference type="Pfam" id="PF01915">
    <property type="entry name" value="Glyco_hydro_3_C"/>
    <property type="match status" value="1"/>
</dbReference>
<gene>
    <name evidence="11" type="ORF">E0F26_10095</name>
</gene>
<evidence type="ECO:0000313" key="11">
    <source>
        <dbReference type="EMBL" id="UZP75067.1"/>
    </source>
</evidence>
<feature type="domain" description="ExoP galactose-binding-like" evidence="10">
    <location>
        <begin position="794"/>
        <end position="879"/>
    </location>
</feature>
<dbReference type="Proteomes" id="UP001317963">
    <property type="component" value="Chromosome"/>
</dbReference>
<feature type="compositionally biased region" description="Polar residues" evidence="5">
    <location>
        <begin position="690"/>
        <end position="702"/>
    </location>
</feature>
<dbReference type="InterPro" id="IPR017853">
    <property type="entry name" value="GH"/>
</dbReference>
<feature type="domain" description="Glycoside hydrolase family 3 C-terminal" evidence="8">
    <location>
        <begin position="473"/>
        <end position="683"/>
    </location>
</feature>
<evidence type="ECO:0000259" key="8">
    <source>
        <dbReference type="Pfam" id="PF01915"/>
    </source>
</evidence>
<keyword evidence="3 4" id="KW-0326">Glycosidase</keyword>
<dbReference type="PROSITE" id="PS00775">
    <property type="entry name" value="GLYCOSYL_HYDROL_F3"/>
    <property type="match status" value="1"/>
</dbReference>
<dbReference type="InterPro" id="IPR002772">
    <property type="entry name" value="Glyco_hydro_3_C"/>
</dbReference>
<dbReference type="InterPro" id="IPR008979">
    <property type="entry name" value="Galactose-bd-like_sf"/>
</dbReference>
<dbReference type="Gene3D" id="2.60.120.430">
    <property type="entry name" value="Galactose-binding lectin"/>
    <property type="match status" value="1"/>
</dbReference>
<evidence type="ECO:0000256" key="2">
    <source>
        <dbReference type="ARBA" id="ARBA00022801"/>
    </source>
</evidence>
<feature type="region of interest" description="Disordered" evidence="5">
    <location>
        <begin position="690"/>
        <end position="726"/>
    </location>
</feature>
<keyword evidence="12" id="KW-1185">Reference proteome</keyword>
<evidence type="ECO:0000256" key="1">
    <source>
        <dbReference type="ARBA" id="ARBA00005336"/>
    </source>
</evidence>
<evidence type="ECO:0000313" key="12">
    <source>
        <dbReference type="Proteomes" id="UP001317963"/>
    </source>
</evidence>
<dbReference type="Gene3D" id="3.20.20.300">
    <property type="entry name" value="Glycoside hydrolase, family 3, N-terminal domain"/>
    <property type="match status" value="1"/>
</dbReference>
<feature type="chain" id="PRO_5046015320" evidence="6">
    <location>
        <begin position="20"/>
        <end position="896"/>
    </location>
</feature>
<dbReference type="InterPro" id="IPR041443">
    <property type="entry name" value="Exop_C"/>
</dbReference>
<dbReference type="Gene3D" id="3.40.50.1700">
    <property type="entry name" value="Glycoside hydrolase family 3 C-terminal domain"/>
    <property type="match status" value="1"/>
</dbReference>
<evidence type="ECO:0000256" key="4">
    <source>
        <dbReference type="RuleBase" id="RU361161"/>
    </source>
</evidence>
<feature type="domain" description="Glycoside hydrolase family 3 N-terminal" evidence="7">
    <location>
        <begin position="119"/>
        <end position="433"/>
    </location>
</feature>
<dbReference type="SUPFAM" id="SSF52279">
    <property type="entry name" value="Beta-D-glucan exohydrolase, C-terminal domain"/>
    <property type="match status" value="1"/>
</dbReference>
<evidence type="ECO:0000259" key="10">
    <source>
        <dbReference type="Pfam" id="PF18559"/>
    </source>
</evidence>
<evidence type="ECO:0000256" key="3">
    <source>
        <dbReference type="ARBA" id="ARBA00023295"/>
    </source>
</evidence>
<dbReference type="InterPro" id="IPR001764">
    <property type="entry name" value="Glyco_hydro_3_N"/>
</dbReference>
<evidence type="ECO:0000259" key="9">
    <source>
        <dbReference type="Pfam" id="PF16403"/>
    </source>
</evidence>
<dbReference type="EMBL" id="CP036501">
    <property type="protein sequence ID" value="UZP75067.1"/>
    <property type="molecule type" value="Genomic_DNA"/>
</dbReference>
<dbReference type="SUPFAM" id="SSF51445">
    <property type="entry name" value="(Trans)glycosidases"/>
    <property type="match status" value="1"/>
</dbReference>
<organism evidence="11 12">
    <name type="scientific">Candidatus Paraluminiphilus aquimaris</name>
    <dbReference type="NCBI Taxonomy" id="2518994"/>
    <lineage>
        <taxon>Bacteria</taxon>
        <taxon>Pseudomonadati</taxon>
        <taxon>Pseudomonadota</taxon>
        <taxon>Gammaproteobacteria</taxon>
        <taxon>Cellvibrionales</taxon>
        <taxon>Halieaceae</taxon>
        <taxon>Candidatus Paraluminiphilus</taxon>
    </lineage>
</organism>
<dbReference type="PANTHER" id="PTHR30620">
    <property type="entry name" value="PERIPLASMIC BETA-GLUCOSIDASE-RELATED"/>
    <property type="match status" value="1"/>
</dbReference>
<dbReference type="Pfam" id="PF00933">
    <property type="entry name" value="Glyco_hydro_3"/>
    <property type="match status" value="1"/>
</dbReference>
<dbReference type="InterPro" id="IPR036881">
    <property type="entry name" value="Glyco_hydro_3_C_sf"/>
</dbReference>
<dbReference type="Gene3D" id="2.60.40.10">
    <property type="entry name" value="Immunoglobulins"/>
    <property type="match status" value="1"/>
</dbReference>
<evidence type="ECO:0000256" key="6">
    <source>
        <dbReference type="SAM" id="SignalP"/>
    </source>
</evidence>
<protein>
    <submittedName>
        <fullName evidence="11">DUF5011 domain-containing protein</fullName>
    </submittedName>
</protein>
<keyword evidence="6" id="KW-0732">Signal</keyword>
<dbReference type="SUPFAM" id="SSF49785">
    <property type="entry name" value="Galactose-binding domain-like"/>
    <property type="match status" value="1"/>
</dbReference>
<dbReference type="PANTHER" id="PTHR30620:SF77">
    <property type="entry name" value="LYSOSOMAL BETA GLUCOSIDASE-LIKE"/>
    <property type="match status" value="1"/>
</dbReference>
<sequence>MSLSIPLLCAAVLSVCSNAGDPNADTTPPAITLNTTGTVTLFAGDEYIEAGAVALDDRDGELSVVVTGSVGSEPGTYTITYTATDSAGNTTQVTLEVVVIDGDFDLFSASTARIVSEMTLEQKVGQMIQPEIAYVSAQDIRQYGIGSVLNGGGSHPYGDRAATPEDWLQFARELREASLATSNSSLGIPLIWGTDAVHGHNNLRGATIFPHNIGLGAVNDPNLIGEIATATAREVAATGIDWTFAPTLAQAKDYRWGRTYESYSDDPAIVEAYGRIMVERIEAEGIAATAKHFIGDGGTQAGRDQGNTLVSSSDQLMSEHGSGYTGAFEADVDTVMATFNSINGQKVHGSKSLLTSLLRDELNFNGMVISDWNGIGQVTGCSNASCAQAINAGIDMIMVPTEWLAFRNNLLAQVRQGEVSEARIDEAVTRIIDLKQKLGLINRDFDPARQPVSVVGSPEHRAIAREAVRRSQVLLKNNDATLPIKPNQRVLLVGSAADSIPLQAGGWSVTWQGTGTTNADFPGATTIRKAFTDVVEAAGGTLDYSPTGSYASVPDAVVVVLSEQPYAEGNGDLQNLDWTANAPLLQVQSLRDLGVPITTLLMSGRPMFVNPELNLSDAFVASWLPGSEATGIADVLFSDTQGNVVFDMTGKLSFSWPGGAINPNNADAPVAANLFDRGYGLSYADTTQLPSLTQSPNNSQSGIIAGSGSNEGNEGDGSGSGDPNADPFWVLENGNFTSSFDLGTRAFDAAINFDLCANDNGAACPSISWSYPSDNERGTVLEIKHEPSASFAALFTESSAGIDLSDYQSGHLVLDLRHIEGPNDYRVKLDCFYPCESAHIDLAVLPGTQWQTIKVPISAFTSTGLELSNVNTGIVIWARDHNGTRFRIDQVRFEAN</sequence>
<dbReference type="InterPro" id="IPR051915">
    <property type="entry name" value="Cellulose_Degrad_GH3"/>
</dbReference>
<name>A0ABY6Q8S2_9GAMM</name>
<feature type="domain" description="Pesticidal crystal protein Cry22Aa Ig-like" evidence="9">
    <location>
        <begin position="31"/>
        <end position="99"/>
    </location>
</feature>
<dbReference type="RefSeq" id="WP_279241536.1">
    <property type="nucleotide sequence ID" value="NZ_CP036501.1"/>
</dbReference>
<dbReference type="Pfam" id="PF18559">
    <property type="entry name" value="Exop_C"/>
    <property type="match status" value="1"/>
</dbReference>
<dbReference type="InterPro" id="IPR013783">
    <property type="entry name" value="Ig-like_fold"/>
</dbReference>
<keyword evidence="2 4" id="KW-0378">Hydrolase</keyword>
<proteinExistence type="inferred from homology"/>
<dbReference type="InterPro" id="IPR036962">
    <property type="entry name" value="Glyco_hydro_3_N_sf"/>
</dbReference>
<dbReference type="PRINTS" id="PR00133">
    <property type="entry name" value="GLHYDRLASE3"/>
</dbReference>
<dbReference type="InterPro" id="IPR019800">
    <property type="entry name" value="Glyco_hydro_3_AS"/>
</dbReference>
<dbReference type="InterPro" id="IPR032179">
    <property type="entry name" value="Cry22Aa_Ig-like"/>
</dbReference>
<accession>A0ABY6Q8S2</accession>
<evidence type="ECO:0000259" key="7">
    <source>
        <dbReference type="Pfam" id="PF00933"/>
    </source>
</evidence>
<evidence type="ECO:0000256" key="5">
    <source>
        <dbReference type="SAM" id="MobiDB-lite"/>
    </source>
</evidence>
<comment type="similarity">
    <text evidence="1 4">Belongs to the glycosyl hydrolase 3 family.</text>
</comment>
<reference evidence="11 12" key="1">
    <citation type="submission" date="2019-02" db="EMBL/GenBank/DDBJ databases">
        <title>Halieaceae_genomes.</title>
        <authorList>
            <person name="Li S.-H."/>
        </authorList>
    </citation>
    <scope>NUCLEOTIDE SEQUENCE [LARGE SCALE GENOMIC DNA]</scope>
    <source>
        <strain evidence="11 12">JH123</strain>
    </source>
</reference>